<feature type="domain" description="C2H2-type" evidence="12">
    <location>
        <begin position="212"/>
        <end position="239"/>
    </location>
</feature>
<sequence length="264" mass="30248">MQLPIQAEVAVAIGWEAMRLAKTQHCITISEQGCQISKADVISQLEQGKELWRETTGCLQNKSPGSKCPLRQQEMISMLQVKRKHLSTTMPMVSHAQEDPVECDDLSDEFTLRSSPPHLSTPVRRKHNDYKGNGKSLHERSLNNGHDHIHTKGKLCECPLCGKGFSNCFSFRRHKMAHNGEKPYKCHLCGSGFLQISDLRNHNWIHTGEKPFKCHLCRKVFSHSSYLRQHEKTHTGEKPYACQLCEKTFNQVSYLRKHEKIHPV</sequence>
<comment type="similarity">
    <text evidence="2">Belongs to the krueppel C2H2-type zinc-finger protein family.</text>
</comment>
<evidence type="ECO:0000256" key="3">
    <source>
        <dbReference type="ARBA" id="ARBA00022723"/>
    </source>
</evidence>
<name>A0A8D1FDD2_PIG</name>
<dbReference type="PROSITE" id="PS50157">
    <property type="entry name" value="ZINC_FINGER_C2H2_2"/>
    <property type="match status" value="4"/>
</dbReference>
<dbReference type="PANTHER" id="PTHR24384:SF246">
    <property type="entry name" value="GENE, 19965-RELATED"/>
    <property type="match status" value="1"/>
</dbReference>
<dbReference type="SUPFAM" id="SSF57667">
    <property type="entry name" value="beta-beta-alpha zinc fingers"/>
    <property type="match status" value="2"/>
</dbReference>
<dbReference type="Ensembl" id="ENSSSCT00040082666.1">
    <property type="protein sequence ID" value="ENSSSCP00040036000.1"/>
    <property type="gene ID" value="ENSSSCG00040060762.1"/>
</dbReference>
<feature type="domain" description="C2H2-type" evidence="12">
    <location>
        <begin position="184"/>
        <end position="211"/>
    </location>
</feature>
<evidence type="ECO:0000256" key="11">
    <source>
        <dbReference type="PROSITE-ProRule" id="PRU00042"/>
    </source>
</evidence>
<dbReference type="GO" id="GO:0003677">
    <property type="term" value="F:DNA binding"/>
    <property type="evidence" value="ECO:0007669"/>
    <property type="project" value="UniProtKB-KW"/>
</dbReference>
<keyword evidence="7" id="KW-0805">Transcription regulation</keyword>
<evidence type="ECO:0000256" key="2">
    <source>
        <dbReference type="ARBA" id="ARBA00006991"/>
    </source>
</evidence>
<evidence type="ECO:0000256" key="10">
    <source>
        <dbReference type="ARBA" id="ARBA00023242"/>
    </source>
</evidence>
<evidence type="ECO:0000256" key="8">
    <source>
        <dbReference type="ARBA" id="ARBA00023125"/>
    </source>
</evidence>
<evidence type="ECO:0000256" key="6">
    <source>
        <dbReference type="ARBA" id="ARBA00022833"/>
    </source>
</evidence>
<keyword evidence="3" id="KW-0479">Metal-binding</keyword>
<protein>
    <recommendedName>
        <fullName evidence="12">C2H2-type domain-containing protein</fullName>
    </recommendedName>
</protein>
<keyword evidence="10" id="KW-0539">Nucleus</keyword>
<dbReference type="FunFam" id="3.30.160.60:FF:000557">
    <property type="entry name" value="zinc finger and SCAN domain-containing protein 29"/>
    <property type="match status" value="1"/>
</dbReference>
<evidence type="ECO:0000256" key="7">
    <source>
        <dbReference type="ARBA" id="ARBA00023015"/>
    </source>
</evidence>
<comment type="subcellular location">
    <subcellularLocation>
        <location evidence="1">Nucleus</location>
    </subcellularLocation>
</comment>
<organism evidence="13 14">
    <name type="scientific">Sus scrofa</name>
    <name type="common">Pig</name>
    <dbReference type="NCBI Taxonomy" id="9823"/>
    <lineage>
        <taxon>Eukaryota</taxon>
        <taxon>Metazoa</taxon>
        <taxon>Chordata</taxon>
        <taxon>Craniata</taxon>
        <taxon>Vertebrata</taxon>
        <taxon>Euteleostomi</taxon>
        <taxon>Mammalia</taxon>
        <taxon>Eutheria</taxon>
        <taxon>Laurasiatheria</taxon>
        <taxon>Artiodactyla</taxon>
        <taxon>Suina</taxon>
        <taxon>Suidae</taxon>
        <taxon>Sus</taxon>
    </lineage>
</organism>
<evidence type="ECO:0000256" key="9">
    <source>
        <dbReference type="ARBA" id="ARBA00023163"/>
    </source>
</evidence>
<evidence type="ECO:0000256" key="1">
    <source>
        <dbReference type="ARBA" id="ARBA00004123"/>
    </source>
</evidence>
<dbReference type="InterPro" id="IPR050752">
    <property type="entry name" value="C2H2-ZF_domain"/>
</dbReference>
<dbReference type="InterPro" id="IPR013087">
    <property type="entry name" value="Znf_C2H2_type"/>
</dbReference>
<keyword evidence="9" id="KW-0804">Transcription</keyword>
<dbReference type="PROSITE" id="PS00028">
    <property type="entry name" value="ZINC_FINGER_C2H2_1"/>
    <property type="match status" value="4"/>
</dbReference>
<evidence type="ECO:0000256" key="5">
    <source>
        <dbReference type="ARBA" id="ARBA00022771"/>
    </source>
</evidence>
<dbReference type="SMART" id="SM00355">
    <property type="entry name" value="ZnF_C2H2"/>
    <property type="match status" value="4"/>
</dbReference>
<reference evidence="13" key="1">
    <citation type="submission" date="2025-08" db="UniProtKB">
        <authorList>
            <consortium name="Ensembl"/>
        </authorList>
    </citation>
    <scope>IDENTIFICATION</scope>
</reference>
<keyword evidence="8" id="KW-0238">DNA-binding</keyword>
<dbReference type="Gene3D" id="3.30.160.60">
    <property type="entry name" value="Classic Zinc Finger"/>
    <property type="match status" value="4"/>
</dbReference>
<dbReference type="Proteomes" id="UP000694722">
    <property type="component" value="Unplaced"/>
</dbReference>
<evidence type="ECO:0000313" key="13">
    <source>
        <dbReference type="Ensembl" id="ENSSSCP00040036000.1"/>
    </source>
</evidence>
<keyword evidence="6" id="KW-0862">Zinc</keyword>
<evidence type="ECO:0000313" key="14">
    <source>
        <dbReference type="Proteomes" id="UP000694722"/>
    </source>
</evidence>
<dbReference type="GO" id="GO:0005634">
    <property type="term" value="C:nucleus"/>
    <property type="evidence" value="ECO:0007669"/>
    <property type="project" value="UniProtKB-SubCell"/>
</dbReference>
<dbReference type="AlphaFoldDB" id="A0A8D1FDD2"/>
<dbReference type="PANTHER" id="PTHR24384">
    <property type="entry name" value="FINGER PUTATIVE TRANSCRIPTION FACTOR FAMILY-RELATED"/>
    <property type="match status" value="1"/>
</dbReference>
<evidence type="ECO:0000256" key="4">
    <source>
        <dbReference type="ARBA" id="ARBA00022737"/>
    </source>
</evidence>
<keyword evidence="4" id="KW-0677">Repeat</keyword>
<dbReference type="InterPro" id="IPR036236">
    <property type="entry name" value="Znf_C2H2_sf"/>
</dbReference>
<accession>A0A8D1FDD2</accession>
<feature type="domain" description="C2H2-type" evidence="12">
    <location>
        <begin position="240"/>
        <end position="264"/>
    </location>
</feature>
<keyword evidence="5 11" id="KW-0863">Zinc-finger</keyword>
<dbReference type="FunFam" id="3.30.160.60:FF:000787">
    <property type="entry name" value="Zinc finger protein 784"/>
    <property type="match status" value="1"/>
</dbReference>
<evidence type="ECO:0000259" key="12">
    <source>
        <dbReference type="PROSITE" id="PS50157"/>
    </source>
</evidence>
<proteinExistence type="inferred from homology"/>
<dbReference type="Pfam" id="PF00096">
    <property type="entry name" value="zf-C2H2"/>
    <property type="match status" value="3"/>
</dbReference>
<feature type="domain" description="C2H2-type" evidence="12">
    <location>
        <begin position="156"/>
        <end position="183"/>
    </location>
</feature>
<dbReference type="GO" id="GO:0008270">
    <property type="term" value="F:zinc ion binding"/>
    <property type="evidence" value="ECO:0007669"/>
    <property type="project" value="UniProtKB-KW"/>
</dbReference>
<dbReference type="FunFam" id="3.30.160.60:FF:002343">
    <property type="entry name" value="Zinc finger protein 33A"/>
    <property type="match status" value="1"/>
</dbReference>